<dbReference type="Proteomes" id="UP000233551">
    <property type="component" value="Unassembled WGS sequence"/>
</dbReference>
<dbReference type="EMBL" id="PGOL01002470">
    <property type="protein sequence ID" value="PKI47639.1"/>
    <property type="molecule type" value="Genomic_DNA"/>
</dbReference>
<protein>
    <submittedName>
        <fullName evidence="2">Uncharacterized protein</fullName>
    </submittedName>
</protein>
<evidence type="ECO:0000313" key="2">
    <source>
        <dbReference type="EMBL" id="PKI47639.1"/>
    </source>
</evidence>
<keyword evidence="3" id="KW-1185">Reference proteome</keyword>
<feature type="region of interest" description="Disordered" evidence="1">
    <location>
        <begin position="92"/>
        <end position="124"/>
    </location>
</feature>
<dbReference type="AlphaFoldDB" id="A0A2I0IUG6"/>
<proteinExistence type="predicted"/>
<reference evidence="2 3" key="1">
    <citation type="submission" date="2017-11" db="EMBL/GenBank/DDBJ databases">
        <title>De-novo sequencing of pomegranate (Punica granatum L.) genome.</title>
        <authorList>
            <person name="Akparov Z."/>
            <person name="Amiraslanov A."/>
            <person name="Hajiyeva S."/>
            <person name="Abbasov M."/>
            <person name="Kaur K."/>
            <person name="Hamwieh A."/>
            <person name="Solovyev V."/>
            <person name="Salamov A."/>
            <person name="Braich B."/>
            <person name="Kosarev P."/>
            <person name="Mahmoud A."/>
            <person name="Hajiyev E."/>
            <person name="Babayeva S."/>
            <person name="Izzatullayeva V."/>
            <person name="Mammadov A."/>
            <person name="Mammadov A."/>
            <person name="Sharifova S."/>
            <person name="Ojaghi J."/>
            <person name="Eynullazada K."/>
            <person name="Bayramov B."/>
            <person name="Abdulazimova A."/>
            <person name="Shahmuradov I."/>
        </authorList>
    </citation>
    <scope>NUCLEOTIDE SEQUENCE [LARGE SCALE GENOMIC DNA]</scope>
    <source>
        <strain evidence="3">cv. AG2017</strain>
        <tissue evidence="2">Leaf</tissue>
    </source>
</reference>
<evidence type="ECO:0000256" key="1">
    <source>
        <dbReference type="SAM" id="MobiDB-lite"/>
    </source>
</evidence>
<feature type="compositionally biased region" description="Basic and acidic residues" evidence="1">
    <location>
        <begin position="95"/>
        <end position="105"/>
    </location>
</feature>
<feature type="compositionally biased region" description="Low complexity" evidence="1">
    <location>
        <begin position="43"/>
        <end position="53"/>
    </location>
</feature>
<name>A0A2I0IUG6_PUNGR</name>
<feature type="compositionally biased region" description="Polar residues" evidence="1">
    <location>
        <begin position="110"/>
        <end position="120"/>
    </location>
</feature>
<gene>
    <name evidence="2" type="ORF">CRG98_031925</name>
</gene>
<evidence type="ECO:0000313" key="3">
    <source>
        <dbReference type="Proteomes" id="UP000233551"/>
    </source>
</evidence>
<accession>A0A2I0IUG6</accession>
<feature type="region of interest" description="Disordered" evidence="1">
    <location>
        <begin position="32"/>
        <end position="53"/>
    </location>
</feature>
<sequence>MALISATIATIGVAALESKNHILSHLQRDDWGEKESATNGNRPSCSSSSSSLFSHPSPSIIAPLMKIHVLISVILKGIVFTDAQIIFSRTQDMTEDNHRQSEKLKHYSLGSRSPRLQGSATDAREKESPLAILRLEGRGPASYPGLKAFGPDRAILTMRTGWKRALGQRVGPGVRRPSQLAEDWAARMGTAPGRGSWAAGSAGPRRALGLGRIARIKTYACH</sequence>
<organism evidence="2 3">
    <name type="scientific">Punica granatum</name>
    <name type="common">Pomegranate</name>
    <dbReference type="NCBI Taxonomy" id="22663"/>
    <lineage>
        <taxon>Eukaryota</taxon>
        <taxon>Viridiplantae</taxon>
        <taxon>Streptophyta</taxon>
        <taxon>Embryophyta</taxon>
        <taxon>Tracheophyta</taxon>
        <taxon>Spermatophyta</taxon>
        <taxon>Magnoliopsida</taxon>
        <taxon>eudicotyledons</taxon>
        <taxon>Gunneridae</taxon>
        <taxon>Pentapetalae</taxon>
        <taxon>rosids</taxon>
        <taxon>malvids</taxon>
        <taxon>Myrtales</taxon>
        <taxon>Lythraceae</taxon>
        <taxon>Punica</taxon>
    </lineage>
</organism>
<comment type="caution">
    <text evidence="2">The sequence shown here is derived from an EMBL/GenBank/DDBJ whole genome shotgun (WGS) entry which is preliminary data.</text>
</comment>